<name>E3PWQ7_ACESD</name>
<dbReference type="InterPro" id="IPR050535">
    <property type="entry name" value="DNA_Repair-Maintenance_Comp"/>
</dbReference>
<dbReference type="GO" id="GO:0008408">
    <property type="term" value="F:3'-5' exonuclease activity"/>
    <property type="evidence" value="ECO:0007669"/>
    <property type="project" value="InterPro"/>
</dbReference>
<dbReference type="eggNOG" id="COG0420">
    <property type="taxonomic scope" value="Bacteria"/>
</dbReference>
<dbReference type="InterPro" id="IPR041796">
    <property type="entry name" value="Mre11_N"/>
</dbReference>
<dbReference type="HOGENOM" id="CLU_038045_3_0_9"/>
<dbReference type="STRING" id="1511.CLOST_0746"/>
<dbReference type="Pfam" id="PF00149">
    <property type="entry name" value="Metallophos"/>
    <property type="match status" value="1"/>
</dbReference>
<evidence type="ECO:0000256" key="4">
    <source>
        <dbReference type="ARBA" id="ARBA00022722"/>
    </source>
</evidence>
<dbReference type="KEGG" id="cst:CLOST_0746"/>
<accession>E3PWQ7</accession>
<feature type="domain" description="Calcineurin-like phosphoesterase" evidence="8">
    <location>
        <begin position="1"/>
        <end position="240"/>
    </location>
</feature>
<dbReference type="PANTHER" id="PTHR30337">
    <property type="entry name" value="COMPONENT OF ATP-DEPENDENT DSDNA EXONUCLEASE"/>
    <property type="match status" value="1"/>
</dbReference>
<dbReference type="GO" id="GO:0006260">
    <property type="term" value="P:DNA replication"/>
    <property type="evidence" value="ECO:0007669"/>
    <property type="project" value="UniProtKB-KW"/>
</dbReference>
<evidence type="ECO:0000256" key="5">
    <source>
        <dbReference type="ARBA" id="ARBA00022801"/>
    </source>
</evidence>
<evidence type="ECO:0000313" key="11">
    <source>
        <dbReference type="Proteomes" id="UP000007041"/>
    </source>
</evidence>
<keyword evidence="7" id="KW-0255">Endonuclease</keyword>
<dbReference type="InterPro" id="IPR004593">
    <property type="entry name" value="SbcD"/>
</dbReference>
<keyword evidence="11" id="KW-1185">Reference proteome</keyword>
<evidence type="ECO:0000256" key="6">
    <source>
        <dbReference type="ARBA" id="ARBA00022839"/>
    </source>
</evidence>
<keyword evidence="4 7" id="KW-0540">Nuclease</keyword>
<evidence type="ECO:0000313" key="10">
    <source>
        <dbReference type="EMBL" id="CBH20872.1"/>
    </source>
</evidence>
<evidence type="ECO:0000259" key="9">
    <source>
        <dbReference type="Pfam" id="PF12320"/>
    </source>
</evidence>
<proteinExistence type="inferred from homology"/>
<feature type="domain" description="Nuclease SbcCD subunit D C-terminal" evidence="9">
    <location>
        <begin position="291"/>
        <end position="380"/>
    </location>
</feature>
<dbReference type="Gene3D" id="3.60.21.10">
    <property type="match status" value="1"/>
</dbReference>
<dbReference type="AlphaFoldDB" id="E3PWQ7"/>
<dbReference type="InterPro" id="IPR029052">
    <property type="entry name" value="Metallo-depent_PP-like"/>
</dbReference>
<evidence type="ECO:0000256" key="7">
    <source>
        <dbReference type="RuleBase" id="RU363069"/>
    </source>
</evidence>
<dbReference type="GO" id="GO:0004519">
    <property type="term" value="F:endonuclease activity"/>
    <property type="evidence" value="ECO:0007669"/>
    <property type="project" value="UniProtKB-KW"/>
</dbReference>
<reference evidence="11" key="1">
    <citation type="journal article" date="2010" name="BMC Genomics">
        <title>Clostridium sticklandii, a specialist in amino acid degradation:revisiting its metabolism through its genome sequence.</title>
        <authorList>
            <person name="Fonknechten N."/>
            <person name="Chaussonnerie S."/>
            <person name="Tricot S."/>
            <person name="Lajus A."/>
            <person name="Andreesen J.R."/>
            <person name="Perchat N."/>
            <person name="Pelletier E."/>
            <person name="Gouyvenoux M."/>
            <person name="Barbe V."/>
            <person name="Salanoubat M."/>
            <person name="Le Paslier D."/>
            <person name="Weissenbach J."/>
            <person name="Cohen G.N."/>
            <person name="Kreimeyer A."/>
        </authorList>
    </citation>
    <scope>NUCLEOTIDE SEQUENCE [LARGE SCALE GENOMIC DNA]</scope>
    <source>
        <strain evidence="11">ATCC 12662 / DSM 519 / JCM 1433 / CCUG 9281 / NCIMB 10654 / HF</strain>
    </source>
</reference>
<keyword evidence="5 7" id="KW-0378">Hydrolase</keyword>
<dbReference type="InterPro" id="IPR026843">
    <property type="entry name" value="SbcD_C"/>
</dbReference>
<dbReference type="Pfam" id="PF12320">
    <property type="entry name" value="SbcD_C"/>
    <property type="match status" value="1"/>
</dbReference>
<keyword evidence="7" id="KW-0233">DNA recombination</keyword>
<dbReference type="PANTHER" id="PTHR30337:SF0">
    <property type="entry name" value="NUCLEASE SBCCD SUBUNIT D"/>
    <property type="match status" value="1"/>
</dbReference>
<organism evidence="10 11">
    <name type="scientific">Acetoanaerobium sticklandii (strain ATCC 12662 / DSM 519 / JCM 1433 / CCUG 9281 / NCIMB 10654 / HF)</name>
    <name type="common">Clostridium sticklandii</name>
    <dbReference type="NCBI Taxonomy" id="499177"/>
    <lineage>
        <taxon>Bacteria</taxon>
        <taxon>Bacillati</taxon>
        <taxon>Bacillota</taxon>
        <taxon>Clostridia</taxon>
        <taxon>Peptostreptococcales</taxon>
        <taxon>Filifactoraceae</taxon>
        <taxon>Acetoanaerobium</taxon>
    </lineage>
</organism>
<comment type="similarity">
    <text evidence="1 7">Belongs to the SbcD family.</text>
</comment>
<comment type="function">
    <text evidence="7">SbcCD cleaves DNA hairpin structures. These structures can inhibit DNA replication and are intermediates in certain DNA recombination reactions. The complex acts as a 3'-&gt;5' double strand exonuclease that can open hairpins. It also has a 5' single-strand endonuclease activity.</text>
</comment>
<comment type="subunit">
    <text evidence="2 7">Heterodimer of SbcC and SbcD.</text>
</comment>
<dbReference type="CDD" id="cd00840">
    <property type="entry name" value="MPP_Mre11_N"/>
    <property type="match status" value="1"/>
</dbReference>
<evidence type="ECO:0000256" key="1">
    <source>
        <dbReference type="ARBA" id="ARBA00010555"/>
    </source>
</evidence>
<dbReference type="SUPFAM" id="SSF56300">
    <property type="entry name" value="Metallo-dependent phosphatases"/>
    <property type="match status" value="1"/>
</dbReference>
<protein>
    <recommendedName>
        <fullName evidence="3 7">Nuclease SbcCD subunit D</fullName>
    </recommendedName>
</protein>
<dbReference type="NCBIfam" id="TIGR00619">
    <property type="entry name" value="sbcd"/>
    <property type="match status" value="1"/>
</dbReference>
<dbReference type="GO" id="GO:0006310">
    <property type="term" value="P:DNA recombination"/>
    <property type="evidence" value="ECO:0007669"/>
    <property type="project" value="UniProtKB-KW"/>
</dbReference>
<evidence type="ECO:0000256" key="2">
    <source>
        <dbReference type="ARBA" id="ARBA00011322"/>
    </source>
</evidence>
<evidence type="ECO:0000259" key="8">
    <source>
        <dbReference type="Pfam" id="PF00149"/>
    </source>
</evidence>
<evidence type="ECO:0000256" key="3">
    <source>
        <dbReference type="ARBA" id="ARBA00013365"/>
    </source>
</evidence>
<sequence length="407" mass="46379">MRIIHTGDWHLGKNLEGMSRLEEQAEFLEDFIKIVEDNRADLVIIAGDVYDSFTPSAKAEILFYNTLKRLSKDGERLILVIAGNHDSPDRLVAAWPLAQPHGIIMLGTPKSTVPIGTYGRHEVIKSEPGIVEVMIGEEKAVIAAIAFPSEKRLNEVLYLGTDEDEEKLESYEARMIQLFTELEKHYRDDTINLLVSHIFVMGSEESGSERSIQLGGSYLINSSIFPKKAQYIALGHVHKPQIVPGTGGKARYSGSPIHYNKTEINFTKSVERIDVVAGQDAVIERIALPVYKPIEVWKCENYSEALAKCEEKKGESSWVYLEIKTDEYIREDQIKGLKLLKKDILSIRPITSEDIKREEMINDHRTQSFEELFQAFYIKQNKVEPSEETKETIYKLYYGEDYDNEAN</sequence>
<gene>
    <name evidence="7 10" type="primary">sbcD</name>
    <name evidence="10" type="ordered locus">CLOST_0746</name>
</gene>
<keyword evidence="6 7" id="KW-0269">Exonuclease</keyword>
<dbReference type="EMBL" id="FP565809">
    <property type="protein sequence ID" value="CBH20872.1"/>
    <property type="molecule type" value="Genomic_DNA"/>
</dbReference>
<dbReference type="InterPro" id="IPR004843">
    <property type="entry name" value="Calcineurin-like_PHP"/>
</dbReference>
<keyword evidence="7" id="KW-0235">DNA replication</keyword>
<dbReference type="Proteomes" id="UP000007041">
    <property type="component" value="Chromosome"/>
</dbReference>